<gene>
    <name evidence="2" type="ORF">RUMOBE_00272</name>
</gene>
<keyword evidence="1" id="KW-0472">Membrane</keyword>
<dbReference type="HOGENOM" id="CLU_3022900_0_0_9"/>
<comment type="caution">
    <text evidence="2">The sequence shown here is derived from an EMBL/GenBank/DDBJ whole genome shotgun (WGS) entry which is preliminary data.</text>
</comment>
<dbReference type="EMBL" id="AAVO02000001">
    <property type="protein sequence ID" value="EDM89149.1"/>
    <property type="molecule type" value="Genomic_DNA"/>
</dbReference>
<organism evidence="2 3">
    <name type="scientific">Blautia obeum ATCC 29174</name>
    <dbReference type="NCBI Taxonomy" id="411459"/>
    <lineage>
        <taxon>Bacteria</taxon>
        <taxon>Bacillati</taxon>
        <taxon>Bacillota</taxon>
        <taxon>Clostridia</taxon>
        <taxon>Lachnospirales</taxon>
        <taxon>Lachnospiraceae</taxon>
        <taxon>Blautia</taxon>
    </lineage>
</organism>
<dbReference type="AlphaFoldDB" id="A5ZMQ5"/>
<evidence type="ECO:0000313" key="2">
    <source>
        <dbReference type="EMBL" id="EDM89149.1"/>
    </source>
</evidence>
<dbReference type="Proteomes" id="UP000006002">
    <property type="component" value="Unassembled WGS sequence"/>
</dbReference>
<reference evidence="2 3" key="2">
    <citation type="submission" date="2007-04" db="EMBL/GenBank/DDBJ databases">
        <title>Draft genome sequence of Ruminococcus obeum (ATCC 29174).</title>
        <authorList>
            <person name="Sudarsanam P."/>
            <person name="Ley R."/>
            <person name="Guruge J."/>
            <person name="Turnbaugh P.J."/>
            <person name="Mahowald M."/>
            <person name="Liep D."/>
            <person name="Gordon J."/>
        </authorList>
    </citation>
    <scope>NUCLEOTIDE SEQUENCE [LARGE SCALE GENOMIC DNA]</scope>
    <source>
        <strain evidence="2 3">ATCC 29174</strain>
    </source>
</reference>
<protein>
    <submittedName>
        <fullName evidence="2">Uncharacterized protein</fullName>
    </submittedName>
</protein>
<feature type="transmembrane region" description="Helical" evidence="1">
    <location>
        <begin position="20"/>
        <end position="41"/>
    </location>
</feature>
<keyword evidence="1" id="KW-0812">Transmembrane</keyword>
<accession>A5ZMQ5</accession>
<evidence type="ECO:0000313" key="3">
    <source>
        <dbReference type="Proteomes" id="UP000006002"/>
    </source>
</evidence>
<sequence length="55" mass="5775">MIGAMAVSTLFAVVPVLNKVSTGFVIIITTLLVAGLAAHFCPVEEKETEEKEAAN</sequence>
<name>A5ZMQ5_9FIRM</name>
<evidence type="ECO:0000256" key="1">
    <source>
        <dbReference type="SAM" id="Phobius"/>
    </source>
</evidence>
<proteinExistence type="predicted"/>
<reference evidence="2 3" key="1">
    <citation type="submission" date="2007-03" db="EMBL/GenBank/DDBJ databases">
        <authorList>
            <person name="Fulton L."/>
            <person name="Clifton S."/>
            <person name="Fulton B."/>
            <person name="Xu J."/>
            <person name="Minx P."/>
            <person name="Pepin K.H."/>
            <person name="Johnson M."/>
            <person name="Thiruvilangam P."/>
            <person name="Bhonagiri V."/>
            <person name="Nash W.E."/>
            <person name="Mardis E.R."/>
            <person name="Wilson R.K."/>
        </authorList>
    </citation>
    <scope>NUCLEOTIDE SEQUENCE [LARGE SCALE GENOMIC DNA]</scope>
    <source>
        <strain evidence="2 3">ATCC 29174</strain>
    </source>
</reference>
<keyword evidence="1" id="KW-1133">Transmembrane helix</keyword>